<keyword evidence="1" id="KW-0677">Repeat</keyword>
<dbReference type="InterPro" id="IPR011990">
    <property type="entry name" value="TPR-like_helical_dom_sf"/>
</dbReference>
<comment type="caution">
    <text evidence="4">The sequence shown here is derived from an EMBL/GenBank/DDBJ whole genome shotgun (WGS) entry which is preliminary data.</text>
</comment>
<evidence type="ECO:0000313" key="4">
    <source>
        <dbReference type="EMBL" id="KPL71122.1"/>
    </source>
</evidence>
<dbReference type="PROSITE" id="PS50005">
    <property type="entry name" value="TPR"/>
    <property type="match status" value="2"/>
</dbReference>
<proteinExistence type="predicted"/>
<evidence type="ECO:0000256" key="3">
    <source>
        <dbReference type="PROSITE-ProRule" id="PRU00339"/>
    </source>
</evidence>
<protein>
    <recommendedName>
        <fullName evidence="6">Tetratricopeptide repeat protein</fullName>
    </recommendedName>
</protein>
<feature type="repeat" description="TPR" evidence="3">
    <location>
        <begin position="499"/>
        <end position="532"/>
    </location>
</feature>
<evidence type="ECO:0000256" key="2">
    <source>
        <dbReference type="ARBA" id="ARBA00022803"/>
    </source>
</evidence>
<dbReference type="PANTHER" id="PTHR45586:SF1">
    <property type="entry name" value="LIPOPOLYSACCHARIDE ASSEMBLY PROTEIN B"/>
    <property type="match status" value="1"/>
</dbReference>
<dbReference type="SMART" id="SM00028">
    <property type="entry name" value="TPR"/>
    <property type="match status" value="7"/>
</dbReference>
<dbReference type="PANTHER" id="PTHR45586">
    <property type="entry name" value="TPR REPEAT-CONTAINING PROTEIN PA4667"/>
    <property type="match status" value="1"/>
</dbReference>
<dbReference type="AlphaFoldDB" id="A0A0N8GL01"/>
<evidence type="ECO:0000256" key="1">
    <source>
        <dbReference type="ARBA" id="ARBA00022737"/>
    </source>
</evidence>
<gene>
    <name evidence="4" type="ORF">ADM99_12720</name>
</gene>
<dbReference type="Proteomes" id="UP000050430">
    <property type="component" value="Unassembled WGS sequence"/>
</dbReference>
<keyword evidence="2 3" id="KW-0802">TPR repeat</keyword>
<accession>A0A0N8GL01</accession>
<keyword evidence="5" id="KW-1185">Reference proteome</keyword>
<dbReference type="SUPFAM" id="SSF48452">
    <property type="entry name" value="TPR-like"/>
    <property type="match status" value="3"/>
</dbReference>
<dbReference type="InterPro" id="IPR019734">
    <property type="entry name" value="TPR_rpt"/>
</dbReference>
<dbReference type="InterPro" id="IPR051012">
    <property type="entry name" value="CellSynth/LPSAsmb/PSIAsmb"/>
</dbReference>
<evidence type="ECO:0000313" key="5">
    <source>
        <dbReference type="Proteomes" id="UP000050430"/>
    </source>
</evidence>
<dbReference type="PROSITE" id="PS50293">
    <property type="entry name" value="TPR_REGION"/>
    <property type="match status" value="1"/>
</dbReference>
<dbReference type="Gene3D" id="1.25.40.10">
    <property type="entry name" value="Tetratricopeptide repeat domain"/>
    <property type="match status" value="3"/>
</dbReference>
<evidence type="ECO:0008006" key="6">
    <source>
        <dbReference type="Google" id="ProtNLM"/>
    </source>
</evidence>
<dbReference type="Pfam" id="PF13432">
    <property type="entry name" value="TPR_16"/>
    <property type="match status" value="3"/>
</dbReference>
<name>A0A0N8GL01_9CHLR</name>
<organism evidence="4 5">
    <name type="scientific">Leptolinea tardivitalis</name>
    <dbReference type="NCBI Taxonomy" id="229920"/>
    <lineage>
        <taxon>Bacteria</taxon>
        <taxon>Bacillati</taxon>
        <taxon>Chloroflexota</taxon>
        <taxon>Anaerolineae</taxon>
        <taxon>Anaerolineales</taxon>
        <taxon>Anaerolineaceae</taxon>
        <taxon>Leptolinea</taxon>
    </lineage>
</organism>
<sequence>MRQGHSAAWDQHWEQAARYYRQALAEVPEDYLALNSLGLALMEQGQYDEALQVYRKAAKRSPEDPAPQENMAKIYEAQNRIEEAVLLSFQAADLYLKAHNADRAVQNLLRASAYRPQNMRAHTQLAVIYERIGRFPSAVKEYLAAASITQHNGDAQTARQMVEYALKIQPNNEEALSAYERIRAGKLLPIYQPGKSGPLGKIGQRDQARGREPLRDPIEDATHYALGIIADLVLDPSESNPLFQTLHLNETTPAVKNEMDRVSALNHLLSAVEAHSRGRSVQAAAEAEKAINAGVVHPAVFYLLGFLAHKNDGQKALEALSRSASDARLAMASELLIGQVQEEADNLKEAANAYLKAMYEADATTLPVEMSAPLRLQYRQISDQILKVNDPDQLRYVCRSISGQIMRRGWRQQVSNIRQLLPPVSDETPPSALVMLMLLPNSNQIVAGLSRAQRLVSNNALLPALEELYYDLQFAPTETLLHELIASMMIKREHVDAAIDKYLLIARKYELTGDRNQAVRVLMQAQKLAPTNLAIRNRLIELLFSLDRRDDAIQQYLDLAETYYRLADLDKARATYLNVLRLSQKGETNKSWNIEILKRVADIDLQRLDWRQALRIFDQIRGLDPDDVETRTSLVELNYRLGQDAAAISELDSAVTYYDSMNKIPTAMRMVSNLVAIRPDNKDMQSRLFAVSHRVKNMPDAISLLDSYADELLENKNTAAAIVHLETIIALGPPNTIEYRKVLEQLRGTGNQPAAA</sequence>
<dbReference type="EMBL" id="LGCK01000012">
    <property type="protein sequence ID" value="KPL71122.1"/>
    <property type="molecule type" value="Genomic_DNA"/>
</dbReference>
<dbReference type="STRING" id="229920.ADM99_12720"/>
<reference evidence="4 5" key="1">
    <citation type="submission" date="2015-07" db="EMBL/GenBank/DDBJ databases">
        <title>Genome sequence of Leptolinea tardivitalis DSM 16556.</title>
        <authorList>
            <person name="Hemp J."/>
            <person name="Ward L.M."/>
            <person name="Pace L.A."/>
            <person name="Fischer W.W."/>
        </authorList>
    </citation>
    <scope>NUCLEOTIDE SEQUENCE [LARGE SCALE GENOMIC DNA]</scope>
    <source>
        <strain evidence="4 5">YMTK-2</strain>
    </source>
</reference>
<feature type="repeat" description="TPR" evidence="3">
    <location>
        <begin position="31"/>
        <end position="64"/>
    </location>
</feature>